<dbReference type="OrthoDB" id="1706086at2"/>
<organism evidence="2 3">
    <name type="scientific">Brevibacillus fluminis</name>
    <dbReference type="NCBI Taxonomy" id="511487"/>
    <lineage>
        <taxon>Bacteria</taxon>
        <taxon>Bacillati</taxon>
        <taxon>Bacillota</taxon>
        <taxon>Bacilli</taxon>
        <taxon>Bacillales</taxon>
        <taxon>Paenibacillaceae</taxon>
        <taxon>Brevibacillus</taxon>
    </lineage>
</organism>
<dbReference type="InterPro" id="IPR051465">
    <property type="entry name" value="Cell_Envelope_Struct_Comp"/>
</dbReference>
<dbReference type="PANTHER" id="PTHR43308">
    <property type="entry name" value="OUTER MEMBRANE PROTEIN ALPHA-RELATED"/>
    <property type="match status" value="1"/>
</dbReference>
<dbReference type="PROSITE" id="PS51272">
    <property type="entry name" value="SLH"/>
    <property type="match status" value="2"/>
</dbReference>
<comment type="caution">
    <text evidence="2">The sequence shown here is derived from an EMBL/GenBank/DDBJ whole genome shotgun (WGS) entry which is preliminary data.</text>
</comment>
<evidence type="ECO:0000313" key="3">
    <source>
        <dbReference type="Proteomes" id="UP000271031"/>
    </source>
</evidence>
<name>A0A3M8DHI1_9BACL</name>
<dbReference type="EMBL" id="RHHQ01000012">
    <property type="protein sequence ID" value="RNB87494.1"/>
    <property type="molecule type" value="Genomic_DNA"/>
</dbReference>
<evidence type="ECO:0000313" key="2">
    <source>
        <dbReference type="EMBL" id="RNB87494.1"/>
    </source>
</evidence>
<gene>
    <name evidence="2" type="ORF">EDM56_15215</name>
</gene>
<accession>A0A3M8DHI1</accession>
<dbReference type="PANTHER" id="PTHR43308:SF5">
    <property type="entry name" value="S-LAYER PROTEIN _ PEPTIDOGLYCAN ENDO-BETA-N-ACETYLGLUCOSAMINIDASE"/>
    <property type="match status" value="1"/>
</dbReference>
<feature type="domain" description="SLH" evidence="1">
    <location>
        <begin position="3"/>
        <end position="66"/>
    </location>
</feature>
<feature type="domain" description="SLH" evidence="1">
    <location>
        <begin position="68"/>
        <end position="131"/>
    </location>
</feature>
<proteinExistence type="predicted"/>
<sequence length="750" mass="80125">MAANALPLSDIAQNANKDAILKLNYAGVLKGYTDGTFKPQKEVTRAEFAKIAVLAMGYTDEQAKLSQGATIFKDLPRDHWASGYINLAVSKGIIKGYPDGTFKPNNTVNVAEALTVFVQGLKIDVTPAQSAQWYLPYLLEANKVGIYDTTTAPTTAAKRDLVAAFTDRFMETSVYANGAYYDKDGNATGTIQKLPVVKGAVAAYDKSANTVKIVGQDKEVAIASNAQVFGNIVIGSQVEYVVKNGKIAFLNVVTADARIMEGVIKTGLNFTTAVGDERKFKAIVNGKEIVLEVESGVKVTSSQVGQKFVAVLDEDGKVSSITISQNVASGIVKKTSTVSGTNQKQEIVVDNDTYQLASNATIKVKDHPLADEKAGTFAGIEKGDLVKLTLNVDGKVSAVTYTKLSVTASIQIDTNDNLISFGDYEYDVLEDTKLYVDEDEVSELGELKDGNIAILTFDQDGNLSKIEQGTGVTTNKVVASSTAYVAGSPATLATIKVAGTTYKIPASAKLTIDGKSVSATSLKADQLTDYSITTWKYNLGTNEVVELVAEKQAVTGYVTSISGKKVTLNNKVYELLSGVTIDVDADTNDKVYTLTLNNNGKVKAIASDVKTVSGVVDTVEVKGENGSITSAQIAVNGKVYDVSDTASLTGIDQFEYATLTLNRDGEVVNAAAKGKMTVDNAPFVGIESRVNGDKYVFYNNTSTSLKLDPNAKVKYYNGSDLPEKDVTSTDHVNLWTNDEGNVYLIVVTKR</sequence>
<protein>
    <submittedName>
        <fullName evidence="2">S-layer homology domain-containing protein</fullName>
    </submittedName>
</protein>
<dbReference type="InterPro" id="IPR001119">
    <property type="entry name" value="SLH_dom"/>
</dbReference>
<dbReference type="Pfam" id="PF00395">
    <property type="entry name" value="SLH"/>
    <property type="match status" value="2"/>
</dbReference>
<reference evidence="2 3" key="1">
    <citation type="submission" date="2018-10" db="EMBL/GenBank/DDBJ databases">
        <title>Phylogenomics of Brevibacillus.</title>
        <authorList>
            <person name="Dunlap C."/>
        </authorList>
    </citation>
    <scope>NUCLEOTIDE SEQUENCE [LARGE SCALE GENOMIC DNA]</scope>
    <source>
        <strain evidence="2 3">JCM 15716</strain>
    </source>
</reference>
<evidence type="ECO:0000259" key="1">
    <source>
        <dbReference type="PROSITE" id="PS51272"/>
    </source>
</evidence>
<keyword evidence="3" id="KW-1185">Reference proteome</keyword>
<dbReference type="Proteomes" id="UP000271031">
    <property type="component" value="Unassembled WGS sequence"/>
</dbReference>
<dbReference type="AlphaFoldDB" id="A0A3M8DHI1"/>